<dbReference type="Pfam" id="PF00392">
    <property type="entry name" value="GntR"/>
    <property type="match status" value="1"/>
</dbReference>
<dbReference type="InterPro" id="IPR036390">
    <property type="entry name" value="WH_DNA-bd_sf"/>
</dbReference>
<dbReference type="PROSITE" id="PS50949">
    <property type="entry name" value="HTH_GNTR"/>
    <property type="match status" value="1"/>
</dbReference>
<dbReference type="GO" id="GO:0003677">
    <property type="term" value="F:DNA binding"/>
    <property type="evidence" value="ECO:0007669"/>
    <property type="project" value="UniProtKB-KW"/>
</dbReference>
<proteinExistence type="predicted"/>
<dbReference type="InterPro" id="IPR000524">
    <property type="entry name" value="Tscrpt_reg_HTH_GntR"/>
</dbReference>
<dbReference type="Pfam" id="PF07702">
    <property type="entry name" value="UTRA"/>
    <property type="match status" value="1"/>
</dbReference>
<name>F0RU69_SPHGB</name>
<dbReference type="Gene3D" id="1.10.10.10">
    <property type="entry name" value="Winged helix-like DNA-binding domain superfamily/Winged helix DNA-binding domain"/>
    <property type="match status" value="1"/>
</dbReference>
<dbReference type="PANTHER" id="PTHR44846">
    <property type="entry name" value="MANNOSYL-D-GLYCERATE TRANSPORT/METABOLISM SYSTEM REPRESSOR MNGR-RELATED"/>
    <property type="match status" value="1"/>
</dbReference>
<sequence>MFGIELSRISPYTRPNSTKTQGEGLDLMKIENGQSLLEKRKDIPLYKQLKAALMVWIQESENGTPLPTEEELCHQFGVSRQTVRQAVLELVDEDFVSRRPGQGSFVKRKKISRDTRWALEDFNREMRFHGLDPETIVLSLTIEQSLDFVSRRLGIAKQEEVIVIRRQRFVDGWPVVIQQSYLPARLFSGFESKKKDLESRSLHSIIELDYKYELQSAERTVEAIPAPSREAELLKIAPGSPVLYSTSVWKTHEDVCVEFVLEWYRGDRSQFNIQLGRRKESSEK</sequence>
<dbReference type="InterPro" id="IPR028978">
    <property type="entry name" value="Chorismate_lyase_/UTRA_dom_sf"/>
</dbReference>
<reference evidence="7" key="1">
    <citation type="submission" date="2011-02" db="EMBL/GenBank/DDBJ databases">
        <title>Complete sequence of Spirochaeta sp. Buddy.</title>
        <authorList>
            <person name="Lucas S."/>
            <person name="Copeland A."/>
            <person name="Lapidus A."/>
            <person name="Cheng J.-F."/>
            <person name="Goodwin L."/>
            <person name="Pitluck S."/>
            <person name="Zeytun A."/>
            <person name="Detter J.C."/>
            <person name="Han C."/>
            <person name="Tapia R."/>
            <person name="Land M."/>
            <person name="Hauser L."/>
            <person name="Kyrpides N."/>
            <person name="Ivanova N."/>
            <person name="Mikhailova N."/>
            <person name="Pagani I."/>
            <person name="Ritalahti K.M."/>
            <person name="Loeffler F.E."/>
            <person name="Woyke T."/>
        </authorList>
    </citation>
    <scope>NUCLEOTIDE SEQUENCE [LARGE SCALE GENOMIC DNA]</scope>
    <source>
        <strain evidence="7">ATCC BAA-1886 / DSM 22777 / Buddy</strain>
    </source>
</reference>
<dbReference type="EMBL" id="CP002541">
    <property type="protein sequence ID" value="ADY12155.1"/>
    <property type="molecule type" value="Genomic_DNA"/>
</dbReference>
<keyword evidence="3" id="KW-0804">Transcription</keyword>
<dbReference type="CDD" id="cd07377">
    <property type="entry name" value="WHTH_GntR"/>
    <property type="match status" value="1"/>
</dbReference>
<dbReference type="Gene3D" id="3.40.1410.10">
    <property type="entry name" value="Chorismate lyase-like"/>
    <property type="match status" value="1"/>
</dbReference>
<keyword evidence="1" id="KW-0805">Transcription regulation</keyword>
<dbReference type="Proteomes" id="UP000008466">
    <property type="component" value="Chromosome"/>
</dbReference>
<feature type="region of interest" description="Disordered" evidence="4">
    <location>
        <begin position="1"/>
        <end position="21"/>
    </location>
</feature>
<organism evidence="6 7">
    <name type="scientific">Sphaerochaeta globosa (strain ATCC BAA-1886 / DSM 22777 / Buddy)</name>
    <name type="common">Spirochaeta sp. (strain Buddy)</name>
    <dbReference type="NCBI Taxonomy" id="158189"/>
    <lineage>
        <taxon>Bacteria</taxon>
        <taxon>Pseudomonadati</taxon>
        <taxon>Spirochaetota</taxon>
        <taxon>Spirochaetia</taxon>
        <taxon>Spirochaetales</taxon>
        <taxon>Sphaerochaetaceae</taxon>
        <taxon>Sphaerochaeta</taxon>
    </lineage>
</organism>
<dbReference type="SMART" id="SM00345">
    <property type="entry name" value="HTH_GNTR"/>
    <property type="match status" value="1"/>
</dbReference>
<keyword evidence="2" id="KW-0238">DNA-binding</keyword>
<dbReference type="InterPro" id="IPR050679">
    <property type="entry name" value="Bact_HTH_transcr_reg"/>
</dbReference>
<dbReference type="InterPro" id="IPR036388">
    <property type="entry name" value="WH-like_DNA-bd_sf"/>
</dbReference>
<keyword evidence="7" id="KW-1185">Reference proteome</keyword>
<evidence type="ECO:0000256" key="1">
    <source>
        <dbReference type="ARBA" id="ARBA00023015"/>
    </source>
</evidence>
<dbReference type="eggNOG" id="COG2188">
    <property type="taxonomic scope" value="Bacteria"/>
</dbReference>
<dbReference type="KEGG" id="sbu:SpiBuddy_0319"/>
<feature type="domain" description="HTH gntR-type" evidence="5">
    <location>
        <begin position="39"/>
        <end position="109"/>
    </location>
</feature>
<evidence type="ECO:0000259" key="5">
    <source>
        <dbReference type="PROSITE" id="PS50949"/>
    </source>
</evidence>
<evidence type="ECO:0000256" key="2">
    <source>
        <dbReference type="ARBA" id="ARBA00023125"/>
    </source>
</evidence>
<evidence type="ECO:0000256" key="4">
    <source>
        <dbReference type="SAM" id="MobiDB-lite"/>
    </source>
</evidence>
<evidence type="ECO:0000256" key="3">
    <source>
        <dbReference type="ARBA" id="ARBA00023163"/>
    </source>
</evidence>
<protein>
    <submittedName>
        <fullName evidence="6">Transcriptional regulator, GntR family with UTRA sensor domain</fullName>
    </submittedName>
</protein>
<dbReference type="SMART" id="SM00866">
    <property type="entry name" value="UTRA"/>
    <property type="match status" value="1"/>
</dbReference>
<dbReference type="PRINTS" id="PR00035">
    <property type="entry name" value="HTHGNTR"/>
</dbReference>
<dbReference type="STRING" id="158189.SpiBuddy_0319"/>
<dbReference type="HOGENOM" id="CLU_063236_4_2_12"/>
<evidence type="ECO:0000313" key="6">
    <source>
        <dbReference type="EMBL" id="ADY12155.1"/>
    </source>
</evidence>
<evidence type="ECO:0000313" key="7">
    <source>
        <dbReference type="Proteomes" id="UP000008466"/>
    </source>
</evidence>
<dbReference type="SUPFAM" id="SSF46785">
    <property type="entry name" value="Winged helix' DNA-binding domain"/>
    <property type="match status" value="1"/>
</dbReference>
<dbReference type="SUPFAM" id="SSF64288">
    <property type="entry name" value="Chorismate lyase-like"/>
    <property type="match status" value="1"/>
</dbReference>
<dbReference type="AlphaFoldDB" id="F0RU69"/>
<dbReference type="GO" id="GO:0045892">
    <property type="term" value="P:negative regulation of DNA-templated transcription"/>
    <property type="evidence" value="ECO:0007669"/>
    <property type="project" value="TreeGrafter"/>
</dbReference>
<dbReference type="RefSeq" id="WP_013606008.1">
    <property type="nucleotide sequence ID" value="NC_015152.1"/>
</dbReference>
<gene>
    <name evidence="6" type="ordered locus">SpiBuddy_0319</name>
</gene>
<dbReference type="PANTHER" id="PTHR44846:SF1">
    <property type="entry name" value="MANNOSYL-D-GLYCERATE TRANSPORT_METABOLISM SYSTEM REPRESSOR MNGR-RELATED"/>
    <property type="match status" value="1"/>
</dbReference>
<dbReference type="InterPro" id="IPR011663">
    <property type="entry name" value="UTRA"/>
</dbReference>
<accession>F0RU69</accession>
<dbReference type="GO" id="GO:0003700">
    <property type="term" value="F:DNA-binding transcription factor activity"/>
    <property type="evidence" value="ECO:0007669"/>
    <property type="project" value="InterPro"/>
</dbReference>